<evidence type="ECO:0000313" key="2">
    <source>
        <dbReference type="Proteomes" id="UP000649617"/>
    </source>
</evidence>
<gene>
    <name evidence="1" type="ORF">SPIL2461_LOCUS18445</name>
</gene>
<keyword evidence="2" id="KW-1185">Reference proteome</keyword>
<dbReference type="Proteomes" id="UP000649617">
    <property type="component" value="Unassembled WGS sequence"/>
</dbReference>
<sequence>EKFQAIRKSLEDKHDLTSTEIKNMLDELADISQDDIVTKLERALEARRRLAEDAEAFMEYLFPFHLTKQEEKRALVLHFLISNDYDFVKDIEEADRNELKQKLLLKGGATQRFWNYFQQTSAPAHAAEVKQ</sequence>
<name>A0A812WFR7_SYMPI</name>
<organism evidence="1 2">
    <name type="scientific">Symbiodinium pilosum</name>
    <name type="common">Dinoflagellate</name>
    <dbReference type="NCBI Taxonomy" id="2952"/>
    <lineage>
        <taxon>Eukaryota</taxon>
        <taxon>Sar</taxon>
        <taxon>Alveolata</taxon>
        <taxon>Dinophyceae</taxon>
        <taxon>Suessiales</taxon>
        <taxon>Symbiodiniaceae</taxon>
        <taxon>Symbiodinium</taxon>
    </lineage>
</organism>
<accession>A0A812WFR7</accession>
<feature type="non-terminal residue" evidence="1">
    <location>
        <position position="131"/>
    </location>
</feature>
<evidence type="ECO:0000313" key="1">
    <source>
        <dbReference type="EMBL" id="CAE7669866.1"/>
    </source>
</evidence>
<proteinExistence type="predicted"/>
<feature type="non-terminal residue" evidence="1">
    <location>
        <position position="1"/>
    </location>
</feature>
<dbReference type="AlphaFoldDB" id="A0A812WFR7"/>
<dbReference type="EMBL" id="CAJNIZ010043822">
    <property type="protein sequence ID" value="CAE7669866.1"/>
    <property type="molecule type" value="Genomic_DNA"/>
</dbReference>
<reference evidence="1" key="1">
    <citation type="submission" date="2021-02" db="EMBL/GenBank/DDBJ databases">
        <authorList>
            <person name="Dougan E. K."/>
            <person name="Rhodes N."/>
            <person name="Thang M."/>
            <person name="Chan C."/>
        </authorList>
    </citation>
    <scope>NUCLEOTIDE SEQUENCE</scope>
</reference>
<comment type="caution">
    <text evidence="1">The sequence shown here is derived from an EMBL/GenBank/DDBJ whole genome shotgun (WGS) entry which is preliminary data.</text>
</comment>
<protein>
    <submittedName>
        <fullName evidence="1">Uncharacterized protein</fullName>
    </submittedName>
</protein>